<feature type="domain" description="C1q" evidence="5">
    <location>
        <begin position="366"/>
        <end position="493"/>
    </location>
</feature>
<dbReference type="PRINTS" id="PR00007">
    <property type="entry name" value="COMPLEMNTC1Q"/>
</dbReference>
<dbReference type="Gene3D" id="2.60.40.10">
    <property type="entry name" value="Immunoglobulins"/>
    <property type="match status" value="1"/>
</dbReference>
<evidence type="ECO:0000313" key="6">
    <source>
        <dbReference type="EMBL" id="KAK7482272.1"/>
    </source>
</evidence>
<accession>A0ABD0K4B3</accession>
<dbReference type="PROSITE" id="PS50871">
    <property type="entry name" value="C1Q"/>
    <property type="match status" value="1"/>
</dbReference>
<feature type="coiled-coil region" evidence="4">
    <location>
        <begin position="290"/>
        <end position="366"/>
    </location>
</feature>
<protein>
    <recommendedName>
        <fullName evidence="5">C1q domain-containing protein</fullName>
    </recommendedName>
</protein>
<evidence type="ECO:0000256" key="2">
    <source>
        <dbReference type="ARBA" id="ARBA00022525"/>
    </source>
</evidence>
<evidence type="ECO:0000313" key="7">
    <source>
        <dbReference type="Proteomes" id="UP001519460"/>
    </source>
</evidence>
<dbReference type="SUPFAM" id="SSF49842">
    <property type="entry name" value="TNF-like"/>
    <property type="match status" value="1"/>
</dbReference>
<dbReference type="Pfam" id="PF00386">
    <property type="entry name" value="C1q"/>
    <property type="match status" value="1"/>
</dbReference>
<dbReference type="Gene3D" id="2.60.120.40">
    <property type="match status" value="1"/>
</dbReference>
<sequence length="493" mass="54544">MEWAVSDKTTKQQIRASQFNVYSAMFFTGRCLKGKQPYQNTNIPDSSGYLPYFRHTEHTTLQSSNNNCQYSSTHNYVICHSVAATAGLEWIPSSVDDGATFEACLGETVTFPWQFTTSDNETVVNVEWHKKSDGVETILATYNGGHFFASSATNLKLSFLANAGLRVSNFSWSDYGTYRVTVNLKQNGALVSTSRAAVLSPPDAPILAAGRLVAHVEPRPVMDNTTGQTHLQLSCGDFLNLGGRPVSVLWKRDVNSDLTAKDDSLASDIDVLRTELSRQSDADDALVSDVAEIRQKLDQREEEHRHLKGRVENLTKVNGALEDRLKSQESEYATLKTDVTQLSARLQQLADGYEQLRDQLTQQQTKQGKRVAFLARFGDNEQIKVSPPTKVVFNKLVFNIGGGFDPSTGVFTAPFAGVYVFNFQIYPSAGGLVQVDLMKNDGIEKRTKDFDGSVTLRVQAGDRFWVRDRMSPGSTLWGGVHTFFSGTLVSADE</sequence>
<name>A0ABD0K4B3_9CAEN</name>
<keyword evidence="2" id="KW-0964">Secreted</keyword>
<dbReference type="GO" id="GO:0005576">
    <property type="term" value="C:extracellular region"/>
    <property type="evidence" value="ECO:0007669"/>
    <property type="project" value="UniProtKB-SubCell"/>
</dbReference>
<proteinExistence type="predicted"/>
<evidence type="ECO:0000256" key="1">
    <source>
        <dbReference type="ARBA" id="ARBA00004613"/>
    </source>
</evidence>
<dbReference type="InterPro" id="IPR050822">
    <property type="entry name" value="Cerebellin_Synaptic_Org"/>
</dbReference>
<dbReference type="Proteomes" id="UP001519460">
    <property type="component" value="Unassembled WGS sequence"/>
</dbReference>
<reference evidence="6 7" key="1">
    <citation type="journal article" date="2023" name="Sci. Data">
        <title>Genome assembly of the Korean intertidal mud-creeper Batillaria attramentaria.</title>
        <authorList>
            <person name="Patra A.K."/>
            <person name="Ho P.T."/>
            <person name="Jun S."/>
            <person name="Lee S.J."/>
            <person name="Kim Y."/>
            <person name="Won Y.J."/>
        </authorList>
    </citation>
    <scope>NUCLEOTIDE SEQUENCE [LARGE SCALE GENOMIC DNA]</scope>
    <source>
        <strain evidence="6">Wonlab-2016</strain>
    </source>
</reference>
<dbReference type="InterPro" id="IPR013783">
    <property type="entry name" value="Ig-like_fold"/>
</dbReference>
<dbReference type="SMART" id="SM00110">
    <property type="entry name" value="C1Q"/>
    <property type="match status" value="1"/>
</dbReference>
<evidence type="ECO:0000256" key="3">
    <source>
        <dbReference type="ARBA" id="ARBA00022729"/>
    </source>
</evidence>
<dbReference type="EMBL" id="JACVVK020000248">
    <property type="protein sequence ID" value="KAK7482272.1"/>
    <property type="molecule type" value="Genomic_DNA"/>
</dbReference>
<organism evidence="6 7">
    <name type="scientific">Batillaria attramentaria</name>
    <dbReference type="NCBI Taxonomy" id="370345"/>
    <lineage>
        <taxon>Eukaryota</taxon>
        <taxon>Metazoa</taxon>
        <taxon>Spiralia</taxon>
        <taxon>Lophotrochozoa</taxon>
        <taxon>Mollusca</taxon>
        <taxon>Gastropoda</taxon>
        <taxon>Caenogastropoda</taxon>
        <taxon>Sorbeoconcha</taxon>
        <taxon>Cerithioidea</taxon>
        <taxon>Batillariidae</taxon>
        <taxon>Batillaria</taxon>
    </lineage>
</organism>
<keyword evidence="7" id="KW-1185">Reference proteome</keyword>
<keyword evidence="4" id="KW-0175">Coiled coil</keyword>
<dbReference type="PANTHER" id="PTHR22923">
    <property type="entry name" value="CEREBELLIN-RELATED"/>
    <property type="match status" value="1"/>
</dbReference>
<comment type="subcellular location">
    <subcellularLocation>
        <location evidence="1">Secreted</location>
    </subcellularLocation>
</comment>
<dbReference type="AlphaFoldDB" id="A0ABD0K4B3"/>
<dbReference type="InterPro" id="IPR036179">
    <property type="entry name" value="Ig-like_dom_sf"/>
</dbReference>
<dbReference type="InterPro" id="IPR001073">
    <property type="entry name" value="C1q_dom"/>
</dbReference>
<gene>
    <name evidence="6" type="ORF">BaRGS_00026515</name>
</gene>
<dbReference type="SUPFAM" id="SSF48726">
    <property type="entry name" value="Immunoglobulin"/>
    <property type="match status" value="1"/>
</dbReference>
<dbReference type="InterPro" id="IPR008983">
    <property type="entry name" value="Tumour_necrosis_fac-like_dom"/>
</dbReference>
<evidence type="ECO:0000256" key="4">
    <source>
        <dbReference type="SAM" id="Coils"/>
    </source>
</evidence>
<comment type="caution">
    <text evidence="6">The sequence shown here is derived from an EMBL/GenBank/DDBJ whole genome shotgun (WGS) entry which is preliminary data.</text>
</comment>
<keyword evidence="3" id="KW-0732">Signal</keyword>
<evidence type="ECO:0000259" key="5">
    <source>
        <dbReference type="PROSITE" id="PS50871"/>
    </source>
</evidence>
<dbReference type="PANTHER" id="PTHR22923:SF116">
    <property type="entry name" value="C1Q DOMAIN-CONTAINING PROTEIN"/>
    <property type="match status" value="1"/>
</dbReference>